<comment type="caution">
    <text evidence="6">The sequence shown here is derived from an EMBL/GenBank/DDBJ whole genome shotgun (WGS) entry which is preliminary data.</text>
</comment>
<reference evidence="6" key="1">
    <citation type="submission" date="2013-12" db="EMBL/GenBank/DDBJ databases">
        <authorList>
            <person name="Linke B."/>
        </authorList>
    </citation>
    <scope>NUCLEOTIDE SEQUENCE [LARGE SCALE GENOMIC DNA]</scope>
    <source>
        <strain evidence="6">CRIB-18</strain>
    </source>
</reference>
<evidence type="ECO:0000313" key="6">
    <source>
        <dbReference type="EMBL" id="CDR33779.1"/>
    </source>
</evidence>
<keyword evidence="4" id="KW-0472">Membrane</keyword>
<keyword evidence="4" id="KW-1133">Transmembrane helix</keyword>
<evidence type="ECO:0000259" key="5">
    <source>
        <dbReference type="PROSITE" id="PS51790"/>
    </source>
</evidence>
<dbReference type="EMBL" id="CCEJ010000004">
    <property type="protein sequence ID" value="CDR33779.1"/>
    <property type="molecule type" value="Genomic_DNA"/>
</dbReference>
<gene>
    <name evidence="6" type="primary">msrB</name>
    <name evidence="6" type="ORF">CSEC_0952</name>
</gene>
<dbReference type="STRING" id="1437425.CSEC_0952"/>
<dbReference type="GO" id="GO:0006979">
    <property type="term" value="P:response to oxidative stress"/>
    <property type="evidence" value="ECO:0007669"/>
    <property type="project" value="InterPro"/>
</dbReference>
<dbReference type="Proteomes" id="UP000031552">
    <property type="component" value="Unassembled WGS sequence"/>
</dbReference>
<accession>A0A090DYJ5</accession>
<evidence type="ECO:0000256" key="4">
    <source>
        <dbReference type="SAM" id="Phobius"/>
    </source>
</evidence>
<dbReference type="SUPFAM" id="SSF51316">
    <property type="entry name" value="Mss4-like"/>
    <property type="match status" value="1"/>
</dbReference>
<keyword evidence="4" id="KW-0812">Transmembrane</keyword>
<proteinExistence type="predicted"/>
<dbReference type="Gene3D" id="2.170.150.20">
    <property type="entry name" value="Peptide methionine sulfoxide reductase"/>
    <property type="match status" value="1"/>
</dbReference>
<keyword evidence="7" id="KW-1185">Reference proteome</keyword>
<feature type="transmembrane region" description="Helical" evidence="4">
    <location>
        <begin position="6"/>
        <end position="23"/>
    </location>
</feature>
<organism evidence="6 7">
    <name type="scientific">Candidatus Criblamydia sequanensis CRIB-18</name>
    <dbReference type="NCBI Taxonomy" id="1437425"/>
    <lineage>
        <taxon>Bacteria</taxon>
        <taxon>Pseudomonadati</taxon>
        <taxon>Chlamydiota</taxon>
        <taxon>Chlamydiia</taxon>
        <taxon>Parachlamydiales</taxon>
        <taxon>Candidatus Criblamydiaceae</taxon>
        <taxon>Candidatus Criblamydia</taxon>
    </lineage>
</organism>
<dbReference type="PROSITE" id="PS51790">
    <property type="entry name" value="MSRB"/>
    <property type="match status" value="1"/>
</dbReference>
<dbReference type="eggNOG" id="COG0229">
    <property type="taxonomic scope" value="Bacteria"/>
</dbReference>
<evidence type="ECO:0000256" key="1">
    <source>
        <dbReference type="ARBA" id="ARBA00012499"/>
    </source>
</evidence>
<dbReference type="GO" id="GO:0033743">
    <property type="term" value="F:peptide-methionine (R)-S-oxide reductase activity"/>
    <property type="evidence" value="ECO:0007669"/>
    <property type="project" value="UniProtKB-EC"/>
</dbReference>
<name>A0A090DYJ5_9BACT</name>
<reference evidence="6" key="2">
    <citation type="submission" date="2014-09" db="EMBL/GenBank/DDBJ databases">
        <title>Criblamydia sequanensis harbors a mega-plasmid encoding arsenite resistance.</title>
        <authorList>
            <person name="Bertelli C."/>
            <person name="Goesmann A."/>
            <person name="Greub G."/>
        </authorList>
    </citation>
    <scope>NUCLEOTIDE SEQUENCE [LARGE SCALE GENOMIC DNA]</scope>
    <source>
        <strain evidence="6">CRIB-18</strain>
    </source>
</reference>
<dbReference type="GO" id="GO:0030091">
    <property type="term" value="P:protein repair"/>
    <property type="evidence" value="ECO:0007669"/>
    <property type="project" value="InterPro"/>
</dbReference>
<dbReference type="GO" id="GO:0005737">
    <property type="term" value="C:cytoplasm"/>
    <property type="evidence" value="ECO:0007669"/>
    <property type="project" value="TreeGrafter"/>
</dbReference>
<dbReference type="InterPro" id="IPR028427">
    <property type="entry name" value="Met_Sox_Rdtase_MsrB"/>
</dbReference>
<dbReference type="PANTHER" id="PTHR10173">
    <property type="entry name" value="METHIONINE SULFOXIDE REDUCTASE"/>
    <property type="match status" value="1"/>
</dbReference>
<dbReference type="InterPro" id="IPR002579">
    <property type="entry name" value="Met_Sox_Rdtase_MsrB_dom"/>
</dbReference>
<dbReference type="AlphaFoldDB" id="A0A090DYJ5"/>
<dbReference type="EC" id="1.8.4.12" evidence="1"/>
<comment type="catalytic activity">
    <reaction evidence="3">
        <text>L-methionyl-[protein] + [thioredoxin]-disulfide + H2O = L-methionyl-(R)-S-oxide-[protein] + [thioredoxin]-dithiol</text>
        <dbReference type="Rhea" id="RHEA:24164"/>
        <dbReference type="Rhea" id="RHEA-COMP:10698"/>
        <dbReference type="Rhea" id="RHEA-COMP:10700"/>
        <dbReference type="Rhea" id="RHEA-COMP:12313"/>
        <dbReference type="Rhea" id="RHEA-COMP:12314"/>
        <dbReference type="ChEBI" id="CHEBI:15377"/>
        <dbReference type="ChEBI" id="CHEBI:16044"/>
        <dbReference type="ChEBI" id="CHEBI:29950"/>
        <dbReference type="ChEBI" id="CHEBI:45764"/>
        <dbReference type="ChEBI" id="CHEBI:50058"/>
        <dbReference type="EC" id="1.8.4.12"/>
    </reaction>
</comment>
<dbReference type="PANTHER" id="PTHR10173:SF52">
    <property type="entry name" value="METHIONINE-R-SULFOXIDE REDUCTASE B1"/>
    <property type="match status" value="1"/>
</dbReference>
<dbReference type="Pfam" id="PF01641">
    <property type="entry name" value="SelR"/>
    <property type="match status" value="1"/>
</dbReference>
<dbReference type="RefSeq" id="WP_053331789.1">
    <property type="nucleotide sequence ID" value="NZ_CCEJ010000004.1"/>
</dbReference>
<dbReference type="InterPro" id="IPR011057">
    <property type="entry name" value="Mss4-like_sf"/>
</dbReference>
<sequence length="174" mass="20387">MNLQQVFILILIALTVLMTWYLIGSQVKKESRIPLKERLEPLNEKIPGGKIALNEREWKKHLSESHFNALRKGITEKAFSGNLWDEKRPGMYYCRACHLPLFTSKDKLHTNSGWPEFEKPFNENYVALRDDYKLFIKRKEVVCNRCESHLGQVCDEGYCINSSCLKFEEEEAKD</sequence>
<evidence type="ECO:0000256" key="2">
    <source>
        <dbReference type="ARBA" id="ARBA00023002"/>
    </source>
</evidence>
<protein>
    <recommendedName>
        <fullName evidence="1">peptide-methionine (R)-S-oxide reductase</fullName>
        <ecNumber evidence="1">1.8.4.12</ecNumber>
    </recommendedName>
</protein>
<keyword evidence="2 6" id="KW-0560">Oxidoreductase</keyword>
<dbReference type="OrthoDB" id="4174719at2"/>
<evidence type="ECO:0000256" key="3">
    <source>
        <dbReference type="ARBA" id="ARBA00048488"/>
    </source>
</evidence>
<evidence type="ECO:0000313" key="7">
    <source>
        <dbReference type="Proteomes" id="UP000031552"/>
    </source>
</evidence>
<feature type="domain" description="MsrB" evidence="5">
    <location>
        <begin position="55"/>
        <end position="174"/>
    </location>
</feature>